<organism evidence="1 2">
    <name type="scientific">Emiliania huxleyi (strain CCMP1516)</name>
    <dbReference type="NCBI Taxonomy" id="280463"/>
    <lineage>
        <taxon>Eukaryota</taxon>
        <taxon>Haptista</taxon>
        <taxon>Haptophyta</taxon>
        <taxon>Prymnesiophyceae</taxon>
        <taxon>Isochrysidales</taxon>
        <taxon>Noelaerhabdaceae</taxon>
        <taxon>Emiliania</taxon>
    </lineage>
</organism>
<reference evidence="2" key="1">
    <citation type="journal article" date="2013" name="Nature">
        <title>Pan genome of the phytoplankton Emiliania underpins its global distribution.</title>
        <authorList>
            <person name="Read B.A."/>
            <person name="Kegel J."/>
            <person name="Klute M.J."/>
            <person name="Kuo A."/>
            <person name="Lefebvre S.C."/>
            <person name="Maumus F."/>
            <person name="Mayer C."/>
            <person name="Miller J."/>
            <person name="Monier A."/>
            <person name="Salamov A."/>
            <person name="Young J."/>
            <person name="Aguilar M."/>
            <person name="Claverie J.M."/>
            <person name="Frickenhaus S."/>
            <person name="Gonzalez K."/>
            <person name="Herman E.K."/>
            <person name="Lin Y.C."/>
            <person name="Napier J."/>
            <person name="Ogata H."/>
            <person name="Sarno A.F."/>
            <person name="Shmutz J."/>
            <person name="Schroeder D."/>
            <person name="de Vargas C."/>
            <person name="Verret F."/>
            <person name="von Dassow P."/>
            <person name="Valentin K."/>
            <person name="Van de Peer Y."/>
            <person name="Wheeler G."/>
            <person name="Dacks J.B."/>
            <person name="Delwiche C.F."/>
            <person name="Dyhrman S.T."/>
            <person name="Glockner G."/>
            <person name="John U."/>
            <person name="Richards T."/>
            <person name="Worden A.Z."/>
            <person name="Zhang X."/>
            <person name="Grigoriev I.V."/>
            <person name="Allen A.E."/>
            <person name="Bidle K."/>
            <person name="Borodovsky M."/>
            <person name="Bowler C."/>
            <person name="Brownlee C."/>
            <person name="Cock J.M."/>
            <person name="Elias M."/>
            <person name="Gladyshev V.N."/>
            <person name="Groth M."/>
            <person name="Guda C."/>
            <person name="Hadaegh A."/>
            <person name="Iglesias-Rodriguez M.D."/>
            <person name="Jenkins J."/>
            <person name="Jones B.M."/>
            <person name="Lawson T."/>
            <person name="Leese F."/>
            <person name="Lindquist E."/>
            <person name="Lobanov A."/>
            <person name="Lomsadze A."/>
            <person name="Malik S.B."/>
            <person name="Marsh M.E."/>
            <person name="Mackinder L."/>
            <person name="Mock T."/>
            <person name="Mueller-Roeber B."/>
            <person name="Pagarete A."/>
            <person name="Parker M."/>
            <person name="Probert I."/>
            <person name="Quesneville H."/>
            <person name="Raines C."/>
            <person name="Rensing S.A."/>
            <person name="Riano-Pachon D.M."/>
            <person name="Richier S."/>
            <person name="Rokitta S."/>
            <person name="Shiraiwa Y."/>
            <person name="Soanes D.M."/>
            <person name="van der Giezen M."/>
            <person name="Wahlund T.M."/>
            <person name="Williams B."/>
            <person name="Wilson W."/>
            <person name="Wolfe G."/>
            <person name="Wurch L.L."/>
        </authorList>
    </citation>
    <scope>NUCLEOTIDE SEQUENCE</scope>
</reference>
<evidence type="ECO:0000313" key="1">
    <source>
        <dbReference type="EnsemblProtists" id="EOD15683"/>
    </source>
</evidence>
<keyword evidence="2" id="KW-1185">Reference proteome</keyword>
<dbReference type="GeneID" id="17261835"/>
<dbReference type="Proteomes" id="UP000013827">
    <property type="component" value="Unassembled WGS sequence"/>
</dbReference>
<dbReference type="AlphaFoldDB" id="A0A0D3IWP8"/>
<proteinExistence type="predicted"/>
<evidence type="ECO:0000313" key="2">
    <source>
        <dbReference type="Proteomes" id="UP000013827"/>
    </source>
</evidence>
<dbReference type="KEGG" id="ehx:EMIHUDRAFT_211255"/>
<dbReference type="HOGENOM" id="CLU_919620_0_0_1"/>
<reference evidence="1" key="2">
    <citation type="submission" date="2024-10" db="UniProtKB">
        <authorList>
            <consortium name="EnsemblProtists"/>
        </authorList>
    </citation>
    <scope>IDENTIFICATION</scope>
</reference>
<sequence>MAEQLWHTVFEDSKIGQQPQRVIGELLAAAFQEVLPSIESVPPIRFNTTACDAAGGKLQTQQWRLLELSLENLQHATIFGGDGSGQFGVCVMLPITVPLLRKVATILVFDYLLWNYNRFRNYKAKRPPILHYTRNTFVRRSSTGAPLSLATFSPASIASPSAPFAFIDNEFGTHAKLGAVRILNASRSDHRHDVCKAFPSYVDYASFRTYVKRSAGYAITADAAIGCPLAPALVADLNRYGSGAAFADAVLSAKRLARSACVQRLWRRTFSSPGCPNLRGYLAARYDTLVVGLRAWGCAAVVL</sequence>
<protein>
    <submittedName>
        <fullName evidence="1">Uncharacterized protein</fullName>
    </submittedName>
</protein>
<dbReference type="EnsemblProtists" id="EOD15683">
    <property type="protein sequence ID" value="EOD15683"/>
    <property type="gene ID" value="EMIHUDRAFT_211255"/>
</dbReference>
<name>A0A0D3IWP8_EMIH1</name>
<dbReference type="RefSeq" id="XP_005768112.1">
    <property type="nucleotide sequence ID" value="XM_005768055.1"/>
</dbReference>
<accession>A0A0D3IWP8</accession>
<dbReference type="PaxDb" id="2903-EOD15683"/>